<dbReference type="SUPFAM" id="SSF53850">
    <property type="entry name" value="Periplasmic binding protein-like II"/>
    <property type="match status" value="1"/>
</dbReference>
<feature type="compositionally biased region" description="Low complexity" evidence="6">
    <location>
        <begin position="23"/>
        <end position="52"/>
    </location>
</feature>
<dbReference type="Pfam" id="PF01547">
    <property type="entry name" value="SBP_bac_1"/>
    <property type="match status" value="1"/>
</dbReference>
<dbReference type="Proteomes" id="UP000886785">
    <property type="component" value="Unassembled WGS sequence"/>
</dbReference>
<organism evidence="8 9">
    <name type="scientific">Candidatus Gallacutalibacter pullicola</name>
    <dbReference type="NCBI Taxonomy" id="2840830"/>
    <lineage>
        <taxon>Bacteria</taxon>
        <taxon>Bacillati</taxon>
        <taxon>Bacillota</taxon>
        <taxon>Clostridia</taxon>
        <taxon>Eubacteriales</taxon>
        <taxon>Candidatus Gallacutalibacter</taxon>
    </lineage>
</organism>
<keyword evidence="1" id="KW-1003">Cell membrane</keyword>
<evidence type="ECO:0000256" key="3">
    <source>
        <dbReference type="ARBA" id="ARBA00023136"/>
    </source>
</evidence>
<dbReference type="AlphaFoldDB" id="A0A9D1DRZ6"/>
<keyword evidence="5" id="KW-0449">Lipoprotein</keyword>
<protein>
    <submittedName>
        <fullName evidence="8">Extracellular solute-binding protein</fullName>
    </submittedName>
</protein>
<name>A0A9D1DRZ6_9FIRM</name>
<evidence type="ECO:0000256" key="5">
    <source>
        <dbReference type="ARBA" id="ARBA00023288"/>
    </source>
</evidence>
<dbReference type="PROSITE" id="PS51257">
    <property type="entry name" value="PROKAR_LIPOPROTEIN"/>
    <property type="match status" value="1"/>
</dbReference>
<dbReference type="PANTHER" id="PTHR43649">
    <property type="entry name" value="ARABINOSE-BINDING PROTEIN-RELATED"/>
    <property type="match status" value="1"/>
</dbReference>
<evidence type="ECO:0000313" key="8">
    <source>
        <dbReference type="EMBL" id="HIR57842.1"/>
    </source>
</evidence>
<proteinExistence type="predicted"/>
<evidence type="ECO:0000313" key="9">
    <source>
        <dbReference type="Proteomes" id="UP000886785"/>
    </source>
</evidence>
<accession>A0A9D1DRZ6</accession>
<feature type="signal peptide" evidence="7">
    <location>
        <begin position="1"/>
        <end position="19"/>
    </location>
</feature>
<keyword evidence="3" id="KW-0472">Membrane</keyword>
<keyword evidence="4" id="KW-0564">Palmitate</keyword>
<dbReference type="InterPro" id="IPR006059">
    <property type="entry name" value="SBP"/>
</dbReference>
<dbReference type="PANTHER" id="PTHR43649:SF33">
    <property type="entry name" value="POLYGALACTURONAN_RHAMNOGALACTURONAN-BINDING PROTEIN YTCQ"/>
    <property type="match status" value="1"/>
</dbReference>
<evidence type="ECO:0000256" key="4">
    <source>
        <dbReference type="ARBA" id="ARBA00023139"/>
    </source>
</evidence>
<reference evidence="8" key="2">
    <citation type="journal article" date="2021" name="PeerJ">
        <title>Extensive microbial diversity within the chicken gut microbiome revealed by metagenomics and culture.</title>
        <authorList>
            <person name="Gilroy R."/>
            <person name="Ravi A."/>
            <person name="Getino M."/>
            <person name="Pursley I."/>
            <person name="Horton D.L."/>
            <person name="Alikhan N.F."/>
            <person name="Baker D."/>
            <person name="Gharbi K."/>
            <person name="Hall N."/>
            <person name="Watson M."/>
            <person name="Adriaenssens E.M."/>
            <person name="Foster-Nyarko E."/>
            <person name="Jarju S."/>
            <person name="Secka A."/>
            <person name="Antonio M."/>
            <person name="Oren A."/>
            <person name="Chaudhuri R.R."/>
            <person name="La Ragione R."/>
            <person name="Hildebrand F."/>
            <person name="Pallen M.J."/>
        </authorList>
    </citation>
    <scope>NUCLEOTIDE SEQUENCE</scope>
    <source>
        <strain evidence="8">ChiSjej1B19-7085</strain>
    </source>
</reference>
<evidence type="ECO:0000256" key="1">
    <source>
        <dbReference type="ARBA" id="ARBA00022475"/>
    </source>
</evidence>
<sequence length="556" mass="61489">MKTKRSVSILLAIAMLASAASGCSSAPEASSSEASSSASASEASSESSGESSGEAEEFTYPVEGNPVLTYFGKLHSKVSKDYSSYADLEVVQWWFEKTGVTLEFETPPSGMEEEQYNILLASGDYPDLINYDLVGQPGGTQKLYNDGVLIDLTDDMQKYMPNLLAYYAENTDIERMVKDDDGRFFVIPFLKGGGVLLATTGPMIRKDILDELGLEPPETIDEWDAVLAAMKEAYPDSYPLTGRLRSSNTPGELSNLFQPAFGVSNDFWYEDTEGVVHFAPQEDGYKEFLMKLNEWYTKGYLDANFATLDQQTLDNNMSSGRSFATFGAGSSGLGAYMTANQDNPDFELMGVKLPTINEGELAMYATEYEFGGNPQLGITTACENVEAAMRMYDFGFSEEGYMRFNWGEEGVSYTMVDGKPQYTDLILNNPDGLSVDAILANYALTAIKGPAMLVQDPDYMLQYYNMPQQQQAMEAWEEKDYENRQFPVVSYTSEESQNLTAILADLDTYVEQTAMKFIIGSESFDNWDSFVDTCSNMGVADALAIQQAAVDRYNAR</sequence>
<reference evidence="8" key="1">
    <citation type="submission" date="2020-10" db="EMBL/GenBank/DDBJ databases">
        <authorList>
            <person name="Gilroy R."/>
        </authorList>
    </citation>
    <scope>NUCLEOTIDE SEQUENCE</scope>
    <source>
        <strain evidence="8">ChiSjej1B19-7085</strain>
    </source>
</reference>
<dbReference type="EMBL" id="DVHF01000108">
    <property type="protein sequence ID" value="HIR57842.1"/>
    <property type="molecule type" value="Genomic_DNA"/>
</dbReference>
<gene>
    <name evidence="8" type="ORF">IAA54_09230</name>
</gene>
<keyword evidence="2 7" id="KW-0732">Signal</keyword>
<evidence type="ECO:0000256" key="2">
    <source>
        <dbReference type="ARBA" id="ARBA00022729"/>
    </source>
</evidence>
<evidence type="ECO:0000256" key="7">
    <source>
        <dbReference type="SAM" id="SignalP"/>
    </source>
</evidence>
<comment type="caution">
    <text evidence="8">The sequence shown here is derived from an EMBL/GenBank/DDBJ whole genome shotgun (WGS) entry which is preliminary data.</text>
</comment>
<feature type="region of interest" description="Disordered" evidence="6">
    <location>
        <begin position="23"/>
        <end position="57"/>
    </location>
</feature>
<feature type="chain" id="PRO_5039050871" evidence="7">
    <location>
        <begin position="20"/>
        <end position="556"/>
    </location>
</feature>
<dbReference type="Gene3D" id="3.40.190.10">
    <property type="entry name" value="Periplasmic binding protein-like II"/>
    <property type="match status" value="2"/>
</dbReference>
<evidence type="ECO:0000256" key="6">
    <source>
        <dbReference type="SAM" id="MobiDB-lite"/>
    </source>
</evidence>
<dbReference type="InterPro" id="IPR050490">
    <property type="entry name" value="Bact_solute-bd_prot1"/>
</dbReference>